<sequence>MDRPVEIDELLSWAESLDVAEFSVRDGFLGPELVAESGRARISLCPGKFAESYNRGAHAVSFCYREGTYGCSVMHDKWSELEREVRHWAERGGFEPRAQLTLF</sequence>
<dbReference type="EMBL" id="SSTJ01000010">
    <property type="protein sequence ID" value="THG36853.1"/>
    <property type="molecule type" value="Genomic_DNA"/>
</dbReference>
<evidence type="ECO:0000313" key="2">
    <source>
        <dbReference type="Proteomes" id="UP000308978"/>
    </source>
</evidence>
<organism evidence="1 2">
    <name type="scientific">Adlercreutzia caecimuris</name>
    <dbReference type="NCBI Taxonomy" id="671266"/>
    <lineage>
        <taxon>Bacteria</taxon>
        <taxon>Bacillati</taxon>
        <taxon>Actinomycetota</taxon>
        <taxon>Coriobacteriia</taxon>
        <taxon>Eggerthellales</taxon>
        <taxon>Eggerthellaceae</taxon>
        <taxon>Adlercreutzia</taxon>
    </lineage>
</organism>
<dbReference type="RefSeq" id="WP_136434930.1">
    <property type="nucleotide sequence ID" value="NZ_SSTJ01000010.1"/>
</dbReference>
<dbReference type="AlphaFoldDB" id="A0A4S4G104"/>
<gene>
    <name evidence="1" type="ORF">E5986_08100</name>
</gene>
<dbReference type="Proteomes" id="UP000308978">
    <property type="component" value="Unassembled WGS sequence"/>
</dbReference>
<protein>
    <submittedName>
        <fullName evidence="1">Uncharacterized protein</fullName>
    </submittedName>
</protein>
<name>A0A4S4G104_9ACTN</name>
<proteinExistence type="predicted"/>
<reference evidence="1 2" key="1">
    <citation type="submission" date="2019-04" db="EMBL/GenBank/DDBJ databases">
        <title>Microbes associate with the intestines of laboratory mice.</title>
        <authorList>
            <person name="Navarre W."/>
            <person name="Wong E."/>
            <person name="Huang K.C."/>
            <person name="Tropini C."/>
            <person name="Ng K."/>
            <person name="Yu B."/>
        </authorList>
    </citation>
    <scope>NUCLEOTIDE SEQUENCE [LARGE SCALE GENOMIC DNA]</scope>
    <source>
        <strain evidence="1 2">NM80_B27</strain>
    </source>
</reference>
<comment type="caution">
    <text evidence="1">The sequence shown here is derived from an EMBL/GenBank/DDBJ whole genome shotgun (WGS) entry which is preliminary data.</text>
</comment>
<evidence type="ECO:0000313" key="1">
    <source>
        <dbReference type="EMBL" id="THG36853.1"/>
    </source>
</evidence>
<accession>A0A4S4G104</accession>